<protein>
    <submittedName>
        <fullName evidence="5">Sugar ABC transporter substrate-binding protein</fullName>
    </submittedName>
</protein>
<comment type="caution">
    <text evidence="5">The sequence shown here is derived from an EMBL/GenBank/DDBJ whole genome shotgun (WGS) entry which is preliminary data.</text>
</comment>
<dbReference type="Gene3D" id="3.40.190.10">
    <property type="entry name" value="Periplasmic binding protein-like II"/>
    <property type="match status" value="1"/>
</dbReference>
<dbReference type="Proteomes" id="UP001500363">
    <property type="component" value="Unassembled WGS sequence"/>
</dbReference>
<evidence type="ECO:0000256" key="4">
    <source>
        <dbReference type="SAM" id="SignalP"/>
    </source>
</evidence>
<dbReference type="SUPFAM" id="SSF53850">
    <property type="entry name" value="Periplasmic binding protein-like II"/>
    <property type="match status" value="1"/>
</dbReference>
<feature type="chain" id="PRO_5046067940" evidence="4">
    <location>
        <begin position="22"/>
        <end position="416"/>
    </location>
</feature>
<dbReference type="InterPro" id="IPR006059">
    <property type="entry name" value="SBP"/>
</dbReference>
<reference evidence="6" key="1">
    <citation type="journal article" date="2019" name="Int. J. Syst. Evol. Microbiol.">
        <title>The Global Catalogue of Microorganisms (GCM) 10K type strain sequencing project: providing services to taxonomists for standard genome sequencing and annotation.</title>
        <authorList>
            <consortium name="The Broad Institute Genomics Platform"/>
            <consortium name="The Broad Institute Genome Sequencing Center for Infectious Disease"/>
            <person name="Wu L."/>
            <person name="Ma J."/>
        </authorList>
    </citation>
    <scope>NUCLEOTIDE SEQUENCE [LARGE SCALE GENOMIC DNA]</scope>
    <source>
        <strain evidence="6">JCM 14303</strain>
    </source>
</reference>
<organism evidence="5 6">
    <name type="scientific">Kribbella lupini</name>
    <dbReference type="NCBI Taxonomy" id="291602"/>
    <lineage>
        <taxon>Bacteria</taxon>
        <taxon>Bacillati</taxon>
        <taxon>Actinomycetota</taxon>
        <taxon>Actinomycetes</taxon>
        <taxon>Propionibacteriales</taxon>
        <taxon>Kribbellaceae</taxon>
        <taxon>Kribbella</taxon>
    </lineage>
</organism>
<dbReference type="PANTHER" id="PTHR30061:SF50">
    <property type="entry name" value="MALTOSE_MALTODEXTRIN-BINDING PERIPLASMIC PROTEIN"/>
    <property type="match status" value="1"/>
</dbReference>
<evidence type="ECO:0000256" key="1">
    <source>
        <dbReference type="ARBA" id="ARBA00008520"/>
    </source>
</evidence>
<dbReference type="CDD" id="cd13585">
    <property type="entry name" value="PBP2_TMBP_like"/>
    <property type="match status" value="1"/>
</dbReference>
<dbReference type="PROSITE" id="PS51257">
    <property type="entry name" value="PROKAR_LIPOPROTEIN"/>
    <property type="match status" value="1"/>
</dbReference>
<dbReference type="RefSeq" id="WP_344173919.1">
    <property type="nucleotide sequence ID" value="NZ_BAAANC010000002.1"/>
</dbReference>
<dbReference type="EMBL" id="BAAANC010000002">
    <property type="protein sequence ID" value="GAA1524466.1"/>
    <property type="molecule type" value="Genomic_DNA"/>
</dbReference>
<name>A0ABP4LI04_9ACTN</name>
<proteinExistence type="inferred from homology"/>
<keyword evidence="2" id="KW-0813">Transport</keyword>
<gene>
    <name evidence="5" type="ORF">GCM10009741_27360</name>
</gene>
<dbReference type="PANTHER" id="PTHR30061">
    <property type="entry name" value="MALTOSE-BINDING PERIPLASMIC PROTEIN"/>
    <property type="match status" value="1"/>
</dbReference>
<keyword evidence="3 4" id="KW-0732">Signal</keyword>
<keyword evidence="6" id="KW-1185">Reference proteome</keyword>
<feature type="signal peptide" evidence="4">
    <location>
        <begin position="1"/>
        <end position="21"/>
    </location>
</feature>
<evidence type="ECO:0000313" key="6">
    <source>
        <dbReference type="Proteomes" id="UP001500363"/>
    </source>
</evidence>
<dbReference type="Pfam" id="PF13416">
    <property type="entry name" value="SBP_bac_8"/>
    <property type="match status" value="1"/>
</dbReference>
<comment type="similarity">
    <text evidence="1">Belongs to the bacterial solute-binding protein 1 family.</text>
</comment>
<evidence type="ECO:0000313" key="5">
    <source>
        <dbReference type="EMBL" id="GAA1524466.1"/>
    </source>
</evidence>
<accession>A0ABP4LI04</accession>
<sequence>MRLLKFGALGLTAALALTACGQGSATKEAAAPEGKSVVRYMNFSSNDGHEKDLTAIVNAFQTANPNITVQVETVPYADYFTKLQTSVAGGTAADAFELNYENFVTYAKNGSLGELKDVDGSVYKKSLYDAFNADGKQYGVPESFSNVVLFYNKALFKKAGVAEPTADWTWKDEQAAAAKLTDKGAKVWGDYQPVSYNEFYKVLAQNGGEFLNADRTEATFNSPAGVEAAKFLIDKVGKTMPTEADGAGTPDFDSKLFKSGKLAMWHTGIWMFSAMADAPFEWDVVVEPGSTKKASAMFVNGLVVSAASKNAEAAQKWITFLASSDETTKTRLATSWELPPVADEAKLAPYLEQKKPANRKAVFTALEDTVLPPVIERQQEMQDLVTQELTSAAAGRKPVEKALADAQTKVNGLLKK</sequence>
<evidence type="ECO:0000256" key="3">
    <source>
        <dbReference type="ARBA" id="ARBA00022729"/>
    </source>
</evidence>
<evidence type="ECO:0000256" key="2">
    <source>
        <dbReference type="ARBA" id="ARBA00022448"/>
    </source>
</evidence>